<proteinExistence type="predicted"/>
<evidence type="ECO:0000259" key="2">
    <source>
        <dbReference type="Pfam" id="PF18885"/>
    </source>
</evidence>
<feature type="chain" id="PRO_5047178202" description="DUF5648 domain-containing protein" evidence="1">
    <location>
        <begin position="28"/>
        <end position="160"/>
    </location>
</feature>
<feature type="domain" description="DUF5648" evidence="2">
    <location>
        <begin position="101"/>
        <end position="157"/>
    </location>
</feature>
<feature type="signal peptide" evidence="1">
    <location>
        <begin position="1"/>
        <end position="27"/>
    </location>
</feature>
<dbReference type="InterPro" id="IPR043708">
    <property type="entry name" value="DUF5648"/>
</dbReference>
<dbReference type="RefSeq" id="WP_302880542.1">
    <property type="nucleotide sequence ID" value="NZ_JAUMKJ010000038.1"/>
</dbReference>
<evidence type="ECO:0000313" key="4">
    <source>
        <dbReference type="Proteomes" id="UP001168883"/>
    </source>
</evidence>
<feature type="domain" description="DUF5648" evidence="2">
    <location>
        <begin position="28"/>
        <end position="94"/>
    </location>
</feature>
<accession>A0ABT8VH15</accession>
<keyword evidence="4" id="KW-1185">Reference proteome</keyword>
<sequence length="160" mass="18396">MFKKFTIPLLILFTMLFSIFIVNSAKAAPAGTVGLYKYFNGTDHFYITSFEPLGNGKYGYTYQGIQGYVFQEQQPGTTPFYRYYNGTDHFYTISYLGSRYSDYSLEGTEGYIFAQPHNGTTPLFRYYNGTDHYYTTDFNELRSGSNGYTLEGIEGYIFPN</sequence>
<dbReference type="Pfam" id="PF18885">
    <property type="entry name" value="DUF5648"/>
    <property type="match status" value="2"/>
</dbReference>
<protein>
    <recommendedName>
        <fullName evidence="2">DUF5648 domain-containing protein</fullName>
    </recommendedName>
</protein>
<comment type="caution">
    <text evidence="3">The sequence shown here is derived from an EMBL/GenBank/DDBJ whole genome shotgun (WGS) entry which is preliminary data.</text>
</comment>
<evidence type="ECO:0000313" key="3">
    <source>
        <dbReference type="EMBL" id="MDO3680283.1"/>
    </source>
</evidence>
<evidence type="ECO:0000256" key="1">
    <source>
        <dbReference type="SAM" id="SignalP"/>
    </source>
</evidence>
<keyword evidence="1" id="KW-0732">Signal</keyword>
<dbReference type="Proteomes" id="UP001168883">
    <property type="component" value="Unassembled WGS sequence"/>
</dbReference>
<name>A0ABT8VH15_9BACL</name>
<organism evidence="3 4">
    <name type="scientific">Paenibacillus ehimensis</name>
    <dbReference type="NCBI Taxonomy" id="79264"/>
    <lineage>
        <taxon>Bacteria</taxon>
        <taxon>Bacillati</taxon>
        <taxon>Bacillota</taxon>
        <taxon>Bacilli</taxon>
        <taxon>Bacillales</taxon>
        <taxon>Paenibacillaceae</taxon>
        <taxon>Paenibacillus</taxon>
    </lineage>
</organism>
<reference evidence="3" key="1">
    <citation type="submission" date="2023-07" db="EMBL/GenBank/DDBJ databases">
        <authorList>
            <person name="Aktuganov G."/>
            <person name="Boyko T."/>
            <person name="Delegan Y."/>
            <person name="Galimzianova N."/>
            <person name="Gilvanova E."/>
            <person name="Korobov V."/>
            <person name="Kuzmina L."/>
            <person name="Melentiev A."/>
            <person name="Milman P."/>
            <person name="Ryabova A."/>
            <person name="Stupak E."/>
            <person name="Yasakov T."/>
            <person name="Zharikova N."/>
            <person name="Zhurenko E."/>
        </authorList>
    </citation>
    <scope>NUCLEOTIDE SEQUENCE</scope>
    <source>
        <strain evidence="3">IB-739</strain>
    </source>
</reference>
<gene>
    <name evidence="3" type="ORF">Q3C12_25060</name>
</gene>
<dbReference type="EMBL" id="JAUMKJ010000038">
    <property type="protein sequence ID" value="MDO3680283.1"/>
    <property type="molecule type" value="Genomic_DNA"/>
</dbReference>